<name>A0A8D7AF16_MUSAM</name>
<dbReference type="Pfam" id="PF07732">
    <property type="entry name" value="Cu-oxidase_3"/>
    <property type="match status" value="1"/>
</dbReference>
<dbReference type="GO" id="GO:0005507">
    <property type="term" value="F:copper ion binding"/>
    <property type="evidence" value="ECO:0007669"/>
    <property type="project" value="InterPro"/>
</dbReference>
<dbReference type="InterPro" id="IPR011706">
    <property type="entry name" value="Cu-oxidase_C"/>
</dbReference>
<dbReference type="PANTHER" id="PTHR11709">
    <property type="entry name" value="MULTI-COPPER OXIDASE"/>
    <property type="match status" value="1"/>
</dbReference>
<evidence type="ECO:0000259" key="15">
    <source>
        <dbReference type="Pfam" id="PF07731"/>
    </source>
</evidence>
<keyword evidence="12 13" id="KW-0439">Lignin degradation</keyword>
<evidence type="ECO:0000256" key="6">
    <source>
        <dbReference type="ARBA" id="ARBA00022523"/>
    </source>
</evidence>
<feature type="chain" id="PRO_5034850548" description="Laccase" evidence="13">
    <location>
        <begin position="22"/>
        <end position="571"/>
    </location>
</feature>
<dbReference type="EC" id="1.10.3.2" evidence="5 13"/>
<dbReference type="PROSITE" id="PS00080">
    <property type="entry name" value="MULTICOPPER_OXIDASE2"/>
    <property type="match status" value="1"/>
</dbReference>
<dbReference type="SUPFAM" id="SSF49503">
    <property type="entry name" value="Cupredoxins"/>
    <property type="match status" value="3"/>
</dbReference>
<keyword evidence="13" id="KW-0732">Signal</keyword>
<evidence type="ECO:0000256" key="1">
    <source>
        <dbReference type="ARBA" id="ARBA00000349"/>
    </source>
</evidence>
<dbReference type="GO" id="GO:0046274">
    <property type="term" value="P:lignin catabolic process"/>
    <property type="evidence" value="ECO:0007669"/>
    <property type="project" value="UniProtKB-KW"/>
</dbReference>
<dbReference type="InterPro" id="IPR017761">
    <property type="entry name" value="Laccase"/>
</dbReference>
<dbReference type="InterPro" id="IPR045087">
    <property type="entry name" value="Cu-oxidase_fam"/>
</dbReference>
<organism evidence="17">
    <name type="scientific">Musa acuminata subsp. malaccensis</name>
    <name type="common">Wild banana</name>
    <name type="synonym">Musa malaccensis</name>
    <dbReference type="NCBI Taxonomy" id="214687"/>
    <lineage>
        <taxon>Eukaryota</taxon>
        <taxon>Viridiplantae</taxon>
        <taxon>Streptophyta</taxon>
        <taxon>Embryophyta</taxon>
        <taxon>Tracheophyta</taxon>
        <taxon>Spermatophyta</taxon>
        <taxon>Magnoliopsida</taxon>
        <taxon>Liliopsida</taxon>
        <taxon>Zingiberales</taxon>
        <taxon>Musaceae</taxon>
        <taxon>Musa</taxon>
    </lineage>
</organism>
<evidence type="ECO:0000256" key="5">
    <source>
        <dbReference type="ARBA" id="ARBA00012297"/>
    </source>
</evidence>
<evidence type="ECO:0000256" key="12">
    <source>
        <dbReference type="ARBA" id="ARBA00023185"/>
    </source>
</evidence>
<sequence>MAWSSSALLFTFAFIGFVADAAIVEHTFRVGNLTLTRLCEERVVTAVNDQMPGPTIYVNEGDTLVVHAINESPTNMTIHWHGVYQRLSAWADGPNMVTQCSVRPGNNYTYRFNVTGQEGTLWWHAHFSLLRVTVYGALIIRPRGGAAALPFSPPDQEANILLGEWWNGNPIDVLNAAYVSGSAPNVSDAFTINGQPGDLYNCSKKREYTYKLEVVSGKTYWLRIINAAVNGQFFFKVAGHNFTVVAVDATYTKPYETDVVVIAPGQTVDALMVANAAPGNYYMAARPYISAGPEGPPVDLSTTTGIVKYASVNSSSAPVMPALPGLYDTPTAHRFYTNLTALVRPGDPTVPLDVDEKMFVTIGSGIVPCSPPQFLCNKTTGSASASMNNVSFVFPPTTPFLVAHYNNLSIYKTDFPDNPPVFFDFTNPAVNTDPALRSLRNTVQDIRLKKVKYNATVEIVLQNTAIEGAENHPIHLHSFNFFVLAQGFGNYNATAAVSSFNLVDPQVRNTIAVPAGGWAVIRFVANNPGVWFMHCHFDIHLALGLGTAFWVENGNTPDSILPPPPPDYPAC</sequence>
<keyword evidence="9 13" id="KW-0677">Repeat</keyword>
<accession>A0A8D7AF16</accession>
<feature type="signal peptide" evidence="13">
    <location>
        <begin position="1"/>
        <end position="21"/>
    </location>
</feature>
<keyword evidence="10 13" id="KW-0560">Oxidoreductase</keyword>
<dbReference type="GO" id="GO:0048046">
    <property type="term" value="C:apoplast"/>
    <property type="evidence" value="ECO:0007669"/>
    <property type="project" value="UniProtKB-SubCell"/>
</dbReference>
<dbReference type="InterPro" id="IPR008972">
    <property type="entry name" value="Cupredoxin"/>
</dbReference>
<evidence type="ECO:0000256" key="9">
    <source>
        <dbReference type="ARBA" id="ARBA00022737"/>
    </source>
</evidence>
<dbReference type="CDD" id="cd13875">
    <property type="entry name" value="CuRO_2_LCC_plant"/>
    <property type="match status" value="1"/>
</dbReference>
<dbReference type="InterPro" id="IPR011707">
    <property type="entry name" value="Cu-oxidase-like_N"/>
</dbReference>
<feature type="domain" description="Plastocyanin-like" evidence="14">
    <location>
        <begin position="159"/>
        <end position="310"/>
    </location>
</feature>
<keyword evidence="8 13" id="KW-0479">Metal-binding</keyword>
<dbReference type="CDD" id="cd13849">
    <property type="entry name" value="CuRO_1_LCC_plant"/>
    <property type="match status" value="1"/>
</dbReference>
<comment type="subcellular location">
    <subcellularLocation>
        <location evidence="3 13">Secreted</location>
        <location evidence="3 13">Extracellular space</location>
        <location evidence="3 13">Apoplast</location>
    </subcellularLocation>
</comment>
<feature type="domain" description="Plastocyanin-like" evidence="15">
    <location>
        <begin position="415"/>
        <end position="554"/>
    </location>
</feature>
<evidence type="ECO:0000256" key="10">
    <source>
        <dbReference type="ARBA" id="ARBA00023002"/>
    </source>
</evidence>
<evidence type="ECO:0000256" key="4">
    <source>
        <dbReference type="ARBA" id="ARBA00010609"/>
    </source>
</evidence>
<gene>
    <name evidence="17" type="ORF">GSMUA_181980.1</name>
</gene>
<dbReference type="InterPro" id="IPR001117">
    <property type="entry name" value="Cu-oxidase_2nd"/>
</dbReference>
<evidence type="ECO:0000259" key="16">
    <source>
        <dbReference type="Pfam" id="PF07732"/>
    </source>
</evidence>
<dbReference type="InterPro" id="IPR034288">
    <property type="entry name" value="CuRO_1_LCC"/>
</dbReference>
<dbReference type="CDD" id="cd13897">
    <property type="entry name" value="CuRO_3_LCC_plant"/>
    <property type="match status" value="1"/>
</dbReference>
<dbReference type="Pfam" id="PF07731">
    <property type="entry name" value="Cu-oxidase_2"/>
    <property type="match status" value="1"/>
</dbReference>
<keyword evidence="7 13" id="KW-0964">Secreted</keyword>
<comment type="cofactor">
    <cofactor evidence="13">
        <name>Cu cation</name>
        <dbReference type="ChEBI" id="CHEBI:23378"/>
    </cofactor>
    <text evidence="13">Binds 4 Cu cations per monomer.</text>
</comment>
<dbReference type="GO" id="GO:0052716">
    <property type="term" value="F:hydroquinone:oxygen oxidoreductase activity"/>
    <property type="evidence" value="ECO:0007669"/>
    <property type="project" value="UniProtKB-EC"/>
</dbReference>
<reference evidence="17" key="1">
    <citation type="submission" date="2021-03" db="EMBL/GenBank/DDBJ databases">
        <authorList>
            <consortium name="Genoscope - CEA"/>
            <person name="William W."/>
        </authorList>
    </citation>
    <scope>NUCLEOTIDE SEQUENCE</scope>
    <source>
        <strain evidence="17">Doubled-haploid Pahang</strain>
    </source>
</reference>
<evidence type="ECO:0000256" key="2">
    <source>
        <dbReference type="ARBA" id="ARBA00002075"/>
    </source>
</evidence>
<comment type="catalytic activity">
    <reaction evidence="1 13">
        <text>4 hydroquinone + O2 = 4 benzosemiquinone + 2 H2O</text>
        <dbReference type="Rhea" id="RHEA:11276"/>
        <dbReference type="ChEBI" id="CHEBI:15377"/>
        <dbReference type="ChEBI" id="CHEBI:15379"/>
        <dbReference type="ChEBI" id="CHEBI:17594"/>
        <dbReference type="ChEBI" id="CHEBI:17977"/>
        <dbReference type="EC" id="1.10.3.2"/>
    </reaction>
</comment>
<dbReference type="AlphaFoldDB" id="A0A8D7AF16"/>
<dbReference type="Gene3D" id="2.60.40.420">
    <property type="entry name" value="Cupredoxins - blue copper proteins"/>
    <property type="match status" value="3"/>
</dbReference>
<dbReference type="EMBL" id="HG996471">
    <property type="protein sequence ID" value="CAG1848403.1"/>
    <property type="molecule type" value="Genomic_DNA"/>
</dbReference>
<dbReference type="InterPro" id="IPR002355">
    <property type="entry name" value="Cu_oxidase_Cu_BS"/>
</dbReference>
<evidence type="ECO:0000256" key="11">
    <source>
        <dbReference type="ARBA" id="ARBA00023008"/>
    </source>
</evidence>
<dbReference type="Pfam" id="PF00394">
    <property type="entry name" value="Cu-oxidase"/>
    <property type="match status" value="1"/>
</dbReference>
<dbReference type="PANTHER" id="PTHR11709:SF9">
    <property type="entry name" value="LACCASE-7"/>
    <property type="match status" value="1"/>
</dbReference>
<feature type="domain" description="Plastocyanin-like" evidence="16">
    <location>
        <begin position="32"/>
        <end position="143"/>
    </location>
</feature>
<protein>
    <recommendedName>
        <fullName evidence="5 13">Laccase</fullName>
        <ecNumber evidence="5 13">1.10.3.2</ecNumber>
    </recommendedName>
    <alternativeName>
        <fullName evidence="13">Benzenediol:oxygen oxidoreductase</fullName>
    </alternativeName>
    <alternativeName>
        <fullName evidence="13">Diphenol oxidase</fullName>
    </alternativeName>
    <alternativeName>
        <fullName evidence="13">Urishiol oxidase</fullName>
    </alternativeName>
</protein>
<comment type="similarity">
    <text evidence="4 13">Belongs to the multicopper oxidase family.</text>
</comment>
<evidence type="ECO:0000256" key="13">
    <source>
        <dbReference type="RuleBase" id="RU361119"/>
    </source>
</evidence>
<dbReference type="InterPro" id="IPR034289">
    <property type="entry name" value="CuRO_3_LCC"/>
</dbReference>
<evidence type="ECO:0000256" key="7">
    <source>
        <dbReference type="ARBA" id="ARBA00022525"/>
    </source>
</evidence>
<evidence type="ECO:0000313" key="17">
    <source>
        <dbReference type="EMBL" id="CAG1848403.1"/>
    </source>
</evidence>
<comment type="function">
    <text evidence="2 13">Lignin degradation and detoxification of lignin-derived products.</text>
</comment>
<evidence type="ECO:0000256" key="8">
    <source>
        <dbReference type="ARBA" id="ARBA00022723"/>
    </source>
</evidence>
<keyword evidence="11 13" id="KW-0186">Copper</keyword>
<evidence type="ECO:0000259" key="14">
    <source>
        <dbReference type="Pfam" id="PF00394"/>
    </source>
</evidence>
<evidence type="ECO:0000256" key="3">
    <source>
        <dbReference type="ARBA" id="ARBA00004271"/>
    </source>
</evidence>
<proteinExistence type="inferred from homology"/>
<dbReference type="NCBIfam" id="TIGR03389">
    <property type="entry name" value="laccase"/>
    <property type="match status" value="1"/>
</dbReference>
<keyword evidence="6 13" id="KW-0052">Apoplast</keyword>
<dbReference type="InterPro" id="IPR034285">
    <property type="entry name" value="CuRO_2_LCC"/>
</dbReference>